<sequence length="126" mass="15003">MNKYYFDNLFGFADIVKATETYKMACEYMAKTEVYDRTLTDARSPWDKTEAFIDISPRIRHFSRVYADNLRKYYKELCGGSWQPIQEEIIKHSKYSAQQWIDEYNRLIGKSEEEEGIVRMGKKNSI</sequence>
<dbReference type="OrthoDB" id="9926790at2"/>
<proteinExistence type="predicted"/>
<protein>
    <submittedName>
        <fullName evidence="1">Uncharacterized protein</fullName>
    </submittedName>
</protein>
<name>A0A1T4QQH4_9FIRM</name>
<gene>
    <name evidence="1" type="ORF">SAMN02745110_02470</name>
</gene>
<evidence type="ECO:0000313" key="1">
    <source>
        <dbReference type="EMBL" id="SKA05945.1"/>
    </source>
</evidence>
<organism evidence="1 2">
    <name type="scientific">Eubacterium ruminantium</name>
    <dbReference type="NCBI Taxonomy" id="42322"/>
    <lineage>
        <taxon>Bacteria</taxon>
        <taxon>Bacillati</taxon>
        <taxon>Bacillota</taxon>
        <taxon>Clostridia</taxon>
        <taxon>Eubacteriales</taxon>
        <taxon>Eubacteriaceae</taxon>
        <taxon>Eubacterium</taxon>
    </lineage>
</organism>
<evidence type="ECO:0000313" key="2">
    <source>
        <dbReference type="Proteomes" id="UP000189857"/>
    </source>
</evidence>
<dbReference type="AlphaFoldDB" id="A0A1T4QQH4"/>
<accession>A0A1T4QQH4</accession>
<dbReference type="RefSeq" id="WP_078788246.1">
    <property type="nucleotide sequence ID" value="NZ_FMTO01000014.1"/>
</dbReference>
<dbReference type="EMBL" id="FUXA01000025">
    <property type="protein sequence ID" value="SKA05945.1"/>
    <property type="molecule type" value="Genomic_DNA"/>
</dbReference>
<keyword evidence="2" id="KW-1185">Reference proteome</keyword>
<dbReference type="Proteomes" id="UP000189857">
    <property type="component" value="Unassembled WGS sequence"/>
</dbReference>
<reference evidence="1 2" key="1">
    <citation type="submission" date="2017-02" db="EMBL/GenBank/DDBJ databases">
        <authorList>
            <person name="Peterson S.W."/>
        </authorList>
    </citation>
    <scope>NUCLEOTIDE SEQUENCE [LARGE SCALE GENOMIC DNA]</scope>
    <source>
        <strain evidence="1 2">ATCC 17233</strain>
    </source>
</reference>